<dbReference type="AlphaFoldDB" id="A0A2H0TYF1"/>
<gene>
    <name evidence="3" type="ORF">COU28_02635</name>
</gene>
<feature type="signal peptide" evidence="2">
    <location>
        <begin position="1"/>
        <end position="26"/>
    </location>
</feature>
<evidence type="ECO:0000313" key="3">
    <source>
        <dbReference type="EMBL" id="PIR78258.1"/>
    </source>
</evidence>
<dbReference type="Proteomes" id="UP000230852">
    <property type="component" value="Unassembled WGS sequence"/>
</dbReference>
<dbReference type="PROSITE" id="PS51257">
    <property type="entry name" value="PROKAR_LIPOPROTEIN"/>
    <property type="match status" value="1"/>
</dbReference>
<organism evidence="3 4">
    <name type="scientific">Candidatus Magasanikbacteria bacterium CG10_big_fil_rev_8_21_14_0_10_36_16</name>
    <dbReference type="NCBI Taxonomy" id="1974645"/>
    <lineage>
        <taxon>Bacteria</taxon>
        <taxon>Candidatus Magasanikiibacteriota</taxon>
    </lineage>
</organism>
<feature type="compositionally biased region" description="Low complexity" evidence="1">
    <location>
        <begin position="33"/>
        <end position="46"/>
    </location>
</feature>
<protein>
    <recommendedName>
        <fullName evidence="5">FMN-binding domain-containing protein</fullName>
    </recommendedName>
</protein>
<accession>A0A2H0TYF1</accession>
<proteinExistence type="predicted"/>
<feature type="chain" id="PRO_5013594406" description="FMN-binding domain-containing protein" evidence="2">
    <location>
        <begin position="27"/>
        <end position="199"/>
    </location>
</feature>
<dbReference type="EMBL" id="PFBU01000053">
    <property type="protein sequence ID" value="PIR78258.1"/>
    <property type="molecule type" value="Genomic_DNA"/>
</dbReference>
<sequence>MKKQNSGIPNLLILVAVLTLAFFASGCGVTNTPATNSIPSTNNTNSQVPTTQNTVSENTGSNMMGNSNVSGQVILNTVQNNNANTGSGMMGNGGRGSGMMSQYKNGTYAVSGQYYAPSGQEAIDVSLTLQNDVVTDASVQATANNRTARAYQMMFTDSFKSQVVGKKISNLNLTRVAGASLTTTGFNNALSQIKSQATS</sequence>
<feature type="compositionally biased region" description="Polar residues" evidence="1">
    <location>
        <begin position="47"/>
        <end position="67"/>
    </location>
</feature>
<comment type="caution">
    <text evidence="3">The sequence shown here is derived from an EMBL/GenBank/DDBJ whole genome shotgun (WGS) entry which is preliminary data.</text>
</comment>
<evidence type="ECO:0000313" key="4">
    <source>
        <dbReference type="Proteomes" id="UP000230852"/>
    </source>
</evidence>
<evidence type="ECO:0000256" key="1">
    <source>
        <dbReference type="SAM" id="MobiDB-lite"/>
    </source>
</evidence>
<evidence type="ECO:0008006" key="5">
    <source>
        <dbReference type="Google" id="ProtNLM"/>
    </source>
</evidence>
<feature type="region of interest" description="Disordered" evidence="1">
    <location>
        <begin position="33"/>
        <end position="67"/>
    </location>
</feature>
<evidence type="ECO:0000256" key="2">
    <source>
        <dbReference type="SAM" id="SignalP"/>
    </source>
</evidence>
<reference evidence="4" key="1">
    <citation type="submission" date="2017-09" db="EMBL/GenBank/DDBJ databases">
        <title>Depth-based differentiation of microbial function through sediment-hosted aquifers and enrichment of novel symbionts in the deep terrestrial subsurface.</title>
        <authorList>
            <person name="Probst A.J."/>
            <person name="Ladd B."/>
            <person name="Jarett J.K."/>
            <person name="Geller-Mcgrath D.E."/>
            <person name="Sieber C.M.K."/>
            <person name="Emerson J.B."/>
            <person name="Anantharaman K."/>
            <person name="Thomas B.C."/>
            <person name="Malmstrom R."/>
            <person name="Stieglmeier M."/>
            <person name="Klingl A."/>
            <person name="Woyke T."/>
            <person name="Ryan C.M."/>
            <person name="Banfield J.F."/>
        </authorList>
    </citation>
    <scope>NUCLEOTIDE SEQUENCE [LARGE SCALE GENOMIC DNA]</scope>
</reference>
<name>A0A2H0TYF1_9BACT</name>
<keyword evidence="2" id="KW-0732">Signal</keyword>